<dbReference type="Pfam" id="PF02595">
    <property type="entry name" value="Gly_kinase"/>
    <property type="match status" value="2"/>
</dbReference>
<dbReference type="EC" id="2.7.1.31" evidence="2"/>
<proteinExistence type="inferred from homology"/>
<gene>
    <name evidence="2" type="ORF">JOF46_000559</name>
</gene>
<dbReference type="InterPro" id="IPR018193">
    <property type="entry name" value="Glyc_kinase_flavodox-like_fold"/>
</dbReference>
<protein>
    <submittedName>
        <fullName evidence="2">Glycerate kinase</fullName>
        <ecNumber evidence="2">2.7.1.31</ecNumber>
    </submittedName>
</protein>
<dbReference type="InterPro" id="IPR004381">
    <property type="entry name" value="Glycerate_kinase"/>
</dbReference>
<evidence type="ECO:0000313" key="3">
    <source>
        <dbReference type="Proteomes" id="UP000766570"/>
    </source>
</evidence>
<keyword evidence="1 2" id="KW-0418">Kinase</keyword>
<dbReference type="EMBL" id="JAGIOE010000001">
    <property type="protein sequence ID" value="MBP2372647.1"/>
    <property type="molecule type" value="Genomic_DNA"/>
</dbReference>
<comment type="similarity">
    <text evidence="1">Belongs to the glycerate kinase type-1 family.</text>
</comment>
<dbReference type="RefSeq" id="WP_209905936.1">
    <property type="nucleotide sequence ID" value="NZ_BAAAMI010000019.1"/>
</dbReference>
<dbReference type="Proteomes" id="UP000766570">
    <property type="component" value="Unassembled WGS sequence"/>
</dbReference>
<dbReference type="SUPFAM" id="SSF110738">
    <property type="entry name" value="Glycerate kinase I"/>
    <property type="match status" value="1"/>
</dbReference>
<dbReference type="PANTHER" id="PTHR21599:SF0">
    <property type="entry name" value="GLYCERATE KINASE"/>
    <property type="match status" value="1"/>
</dbReference>
<dbReference type="InterPro" id="IPR036129">
    <property type="entry name" value="Glycerate_kinase_sf"/>
</dbReference>
<sequence length="328" mass="32950">MSVLIVPDSFKGTFSASEVAGHIAAGVRRAGGTALEIPVADGGEGTFDALCAGLDTMPVQVRVRNPWGEPVTATLGLAGSTAVVELAQASGLHVPHGGNRDPFTADTYGTGQLVAEAVARGARRILVAAGGSATTDGGTGAVRAIEDSGGLRGAEITVLSDVTTGFLDAARIFGPQKGAGPAIVELLAERLRQQASSFPRDPSGTPGTGAAGGFAGGMWAHYGAELVSGAEFVLDAVDFDTHLARATAVVVGEGRLDGQSMGGKIISVILKRVAALAPHLPVFAVVGSLGEDLGAARDLFADVLVASAPEDMARAGFQVQAALPQPPI</sequence>
<dbReference type="PIRSF" id="PIRSF006078">
    <property type="entry name" value="GlxK"/>
    <property type="match status" value="1"/>
</dbReference>
<evidence type="ECO:0000256" key="1">
    <source>
        <dbReference type="PIRNR" id="PIRNR006078"/>
    </source>
</evidence>
<accession>A0ABS4W8Y0</accession>
<name>A0ABS4W8Y0_9MICC</name>
<evidence type="ECO:0000313" key="2">
    <source>
        <dbReference type="EMBL" id="MBP2372647.1"/>
    </source>
</evidence>
<keyword evidence="1 2" id="KW-0808">Transferase</keyword>
<keyword evidence="3" id="KW-1185">Reference proteome</keyword>
<dbReference type="Gene3D" id="3.90.1510.10">
    <property type="entry name" value="Glycerate kinase, domain 2"/>
    <property type="match status" value="2"/>
</dbReference>
<reference evidence="2 3" key="1">
    <citation type="submission" date="2021-03" db="EMBL/GenBank/DDBJ databases">
        <title>Sequencing the genomes of 1000 actinobacteria strains.</title>
        <authorList>
            <person name="Klenk H.-P."/>
        </authorList>
    </citation>
    <scope>NUCLEOTIDE SEQUENCE [LARGE SCALE GENOMIC DNA]</scope>
    <source>
        <strain evidence="2 3">DSM 15454</strain>
    </source>
</reference>
<comment type="caution">
    <text evidence="2">The sequence shown here is derived from an EMBL/GenBank/DDBJ whole genome shotgun (WGS) entry which is preliminary data.</text>
</comment>
<dbReference type="PANTHER" id="PTHR21599">
    <property type="entry name" value="GLYCERATE KINASE"/>
    <property type="match status" value="1"/>
</dbReference>
<dbReference type="GO" id="GO:0008887">
    <property type="term" value="F:glycerate kinase activity"/>
    <property type="evidence" value="ECO:0007669"/>
    <property type="project" value="UniProtKB-EC"/>
</dbReference>
<organism evidence="2 3">
    <name type="scientific">Paeniglutamicibacter psychrophenolicus</name>
    <dbReference type="NCBI Taxonomy" id="257454"/>
    <lineage>
        <taxon>Bacteria</taxon>
        <taxon>Bacillati</taxon>
        <taxon>Actinomycetota</taxon>
        <taxon>Actinomycetes</taxon>
        <taxon>Micrococcales</taxon>
        <taxon>Micrococcaceae</taxon>
        <taxon>Paeniglutamicibacter</taxon>
    </lineage>
</organism>